<evidence type="ECO:0000256" key="1">
    <source>
        <dbReference type="ARBA" id="ARBA00022801"/>
    </source>
</evidence>
<dbReference type="Pfam" id="PF03031">
    <property type="entry name" value="NIF"/>
    <property type="match status" value="1"/>
</dbReference>
<dbReference type="InterPro" id="IPR050365">
    <property type="entry name" value="TIM50"/>
</dbReference>
<reference evidence="7 8" key="1">
    <citation type="submission" date="2011-10" db="EMBL/GenBank/DDBJ databases">
        <authorList>
            <person name="Genoscope - CEA"/>
        </authorList>
    </citation>
    <scope>NUCLEOTIDE SEQUENCE [LARGE SCALE GENOMIC DNA]</scope>
    <source>
        <strain evidence="7 8">RCC 1105</strain>
    </source>
</reference>
<proteinExistence type="inferred from homology"/>
<dbReference type="GeneID" id="19012430"/>
<dbReference type="SMART" id="SM00577">
    <property type="entry name" value="CPDc"/>
    <property type="match status" value="1"/>
</dbReference>
<evidence type="ECO:0000259" key="6">
    <source>
        <dbReference type="PROSITE" id="PS50969"/>
    </source>
</evidence>
<dbReference type="InterPro" id="IPR036412">
    <property type="entry name" value="HAD-like_sf"/>
</dbReference>
<dbReference type="InterPro" id="IPR011948">
    <property type="entry name" value="Dullard_phosphatase"/>
</dbReference>
<dbReference type="GO" id="GO:0004721">
    <property type="term" value="F:phosphoprotein phosphatase activity"/>
    <property type="evidence" value="ECO:0007669"/>
    <property type="project" value="UniProtKB-KW"/>
</dbReference>
<dbReference type="PANTHER" id="PTHR12210">
    <property type="entry name" value="DULLARD PROTEIN PHOSPHATASE"/>
    <property type="match status" value="1"/>
</dbReference>
<dbReference type="EMBL" id="FO082267">
    <property type="protein sequence ID" value="CCO18843.1"/>
    <property type="molecule type" value="Genomic_DNA"/>
</dbReference>
<evidence type="ECO:0000313" key="8">
    <source>
        <dbReference type="Proteomes" id="UP000198341"/>
    </source>
</evidence>
<organism evidence="7 8">
    <name type="scientific">Bathycoccus prasinos</name>
    <dbReference type="NCBI Taxonomy" id="41875"/>
    <lineage>
        <taxon>Eukaryota</taxon>
        <taxon>Viridiplantae</taxon>
        <taxon>Chlorophyta</taxon>
        <taxon>Mamiellophyceae</taxon>
        <taxon>Mamiellales</taxon>
        <taxon>Bathycoccaceae</taxon>
        <taxon>Bathycoccus</taxon>
    </lineage>
</organism>
<accession>K8FB63</accession>
<feature type="region of interest" description="Disordered" evidence="5">
    <location>
        <begin position="1"/>
        <end position="49"/>
    </location>
</feature>
<dbReference type="GO" id="GO:0005634">
    <property type="term" value="C:nucleus"/>
    <property type="evidence" value="ECO:0007669"/>
    <property type="project" value="UniProtKB-ARBA"/>
</dbReference>
<dbReference type="CDD" id="cd07521">
    <property type="entry name" value="HAD_FCP1-like"/>
    <property type="match status" value="1"/>
</dbReference>
<feature type="region of interest" description="Disordered" evidence="5">
    <location>
        <begin position="82"/>
        <end position="218"/>
    </location>
</feature>
<gene>
    <name evidence="7" type="ordered locus">Bathy12g02590</name>
</gene>
<dbReference type="InterPro" id="IPR023214">
    <property type="entry name" value="HAD_sf"/>
</dbReference>
<dbReference type="eggNOG" id="KOG1605">
    <property type="taxonomic scope" value="Eukaryota"/>
</dbReference>
<protein>
    <recommendedName>
        <fullName evidence="6">FCP1 homology domain-containing protein</fullName>
    </recommendedName>
</protein>
<keyword evidence="1" id="KW-0378">Hydrolase</keyword>
<dbReference type="STRING" id="41875.K8FB63"/>
<dbReference type="RefSeq" id="XP_007509728.1">
    <property type="nucleotide sequence ID" value="XM_007509666.1"/>
</dbReference>
<dbReference type="NCBIfam" id="TIGR02251">
    <property type="entry name" value="HIF-SF_euk"/>
    <property type="match status" value="1"/>
</dbReference>
<comment type="similarity">
    <text evidence="4">Belongs to the CTDSPL2 family.</text>
</comment>
<feature type="compositionally biased region" description="Polar residues" evidence="5">
    <location>
        <begin position="115"/>
        <end position="134"/>
    </location>
</feature>
<feature type="compositionally biased region" description="Acidic residues" evidence="5">
    <location>
        <begin position="315"/>
        <end position="327"/>
    </location>
</feature>
<evidence type="ECO:0000256" key="5">
    <source>
        <dbReference type="SAM" id="MobiDB-lite"/>
    </source>
</evidence>
<evidence type="ECO:0000256" key="4">
    <source>
        <dbReference type="ARBA" id="ARBA00038355"/>
    </source>
</evidence>
<evidence type="ECO:0000256" key="3">
    <source>
        <dbReference type="ARBA" id="ARBA00037324"/>
    </source>
</evidence>
<keyword evidence="2" id="KW-0904">Protein phosphatase</keyword>
<dbReference type="OrthoDB" id="277011at2759"/>
<dbReference type="PROSITE" id="PS50969">
    <property type="entry name" value="FCP1"/>
    <property type="match status" value="1"/>
</dbReference>
<dbReference type="KEGG" id="bpg:Bathy12g02590"/>
<comment type="function">
    <text evidence="3">Probable phosphatase.</text>
</comment>
<evidence type="ECO:0000256" key="2">
    <source>
        <dbReference type="ARBA" id="ARBA00022912"/>
    </source>
</evidence>
<feature type="region of interest" description="Disordered" evidence="5">
    <location>
        <begin position="296"/>
        <end position="337"/>
    </location>
</feature>
<name>K8FB63_9CHLO</name>
<feature type="compositionally biased region" description="Low complexity" evidence="5">
    <location>
        <begin position="14"/>
        <end position="42"/>
    </location>
</feature>
<dbReference type="Proteomes" id="UP000198341">
    <property type="component" value="Chromosome 12"/>
</dbReference>
<dbReference type="Gene3D" id="3.40.50.1000">
    <property type="entry name" value="HAD superfamily/HAD-like"/>
    <property type="match status" value="1"/>
</dbReference>
<feature type="compositionally biased region" description="Low complexity" evidence="5">
    <location>
        <begin position="176"/>
        <end position="186"/>
    </location>
</feature>
<evidence type="ECO:0000313" key="7">
    <source>
        <dbReference type="EMBL" id="CCO18843.1"/>
    </source>
</evidence>
<sequence>MSHQHHQRMSLRVANSNVSASVVDNTNTTNATNTENNEENTNQMTPNRDASHIQRRLSSGSGIINSAISMLKSIAKSASSAKRERAETMSSEEDVENNEFLQGEDANAKRAKRSLGTNTASTPLVNATSAKNDTTPPPTKKADADSSFITSSLRKSKKSKSEKEENGGGGRQLRFAAAANNSSKHAAVSDDDVEIGGSAREEGEDDVEAARTKTTRRKTTTTTNIMNAATAAEQGGGMIRRGRKRFMDSIFSPMFSFLSGTEVAEKKGVAAIAVAEEEEDGAAKSTRTASRLGSKKYARLRALTPPKHDKGLDDVREDEDDEDEDDAPSTSFGAGRKRSRAELDAILSGFTVDTDDDEAEFLDSDDEYDEEFDPWAFIFHLPPLEQCVPKRRKAALPTKKKGEPKNTLVLDLDETLVHSNLEEEEGTPDFTFPVQFNNETHAVNVRIRPHLEEFMKRVSKKFEVVIFTASQKVYADKLLDHLDPEHVYFSHRLFRDSCVLVEGNYLKDLSVLGRDLSRTLIIDNSPQAFGFQVENGVPIESWYDDPTDDHLLRLLPVLDVISEVNDVKPILNRAFGLKKRTLRAGARAKRWRELREKSLYR</sequence>
<dbReference type="FunFam" id="3.40.50.1000:FF:000015">
    <property type="entry name" value="CTD small phosphatase-like protein 2"/>
    <property type="match status" value="1"/>
</dbReference>
<feature type="domain" description="FCP1 homology" evidence="6">
    <location>
        <begin position="401"/>
        <end position="561"/>
    </location>
</feature>
<dbReference type="SUPFAM" id="SSF56784">
    <property type="entry name" value="HAD-like"/>
    <property type="match status" value="1"/>
</dbReference>
<dbReference type="AlphaFoldDB" id="K8FB63"/>
<dbReference type="InterPro" id="IPR004274">
    <property type="entry name" value="FCP1_dom"/>
</dbReference>
<keyword evidence="8" id="KW-1185">Reference proteome</keyword>